<accession>A0A934UQQ0</accession>
<dbReference type="AlphaFoldDB" id="A0A934UQQ0"/>
<evidence type="ECO:0008006" key="4">
    <source>
        <dbReference type="Google" id="ProtNLM"/>
    </source>
</evidence>
<dbReference type="RefSeq" id="WP_200787290.1">
    <property type="nucleotide sequence ID" value="NZ_JAEDAO010000001.1"/>
</dbReference>
<proteinExistence type="predicted"/>
<protein>
    <recommendedName>
        <fullName evidence="4">DUF3187 family protein</fullName>
    </recommendedName>
</protein>
<comment type="caution">
    <text evidence="2">The sequence shown here is derived from an EMBL/GenBank/DDBJ whole genome shotgun (WGS) entry which is preliminary data.</text>
</comment>
<keyword evidence="1" id="KW-0732">Signal</keyword>
<dbReference type="EMBL" id="JAEDAO010000001">
    <property type="protein sequence ID" value="MBK0392350.1"/>
    <property type="molecule type" value="Genomic_DNA"/>
</dbReference>
<feature type="chain" id="PRO_5037573725" description="DUF3187 family protein" evidence="1">
    <location>
        <begin position="18"/>
        <end position="309"/>
    </location>
</feature>
<keyword evidence="3" id="KW-1185">Reference proteome</keyword>
<evidence type="ECO:0000256" key="1">
    <source>
        <dbReference type="SAM" id="SignalP"/>
    </source>
</evidence>
<reference evidence="2" key="1">
    <citation type="submission" date="2020-12" db="EMBL/GenBank/DDBJ databases">
        <title>Ramlibacter sp. nov., isolated from a freshwater alga, Cryptomonas.</title>
        <authorList>
            <person name="Kim H.M."/>
            <person name="Jeon C.O."/>
        </authorList>
    </citation>
    <scope>NUCLEOTIDE SEQUENCE</scope>
    <source>
        <strain evidence="2">CrO1</strain>
    </source>
</reference>
<evidence type="ECO:0000313" key="2">
    <source>
        <dbReference type="EMBL" id="MBK0392350.1"/>
    </source>
</evidence>
<gene>
    <name evidence="2" type="ORF">I8E28_07090</name>
</gene>
<sequence>MRVALITLLLACGLVHAQDVQGLPDRMQRGGTFVEPPAEVDPAFTPLGPNQPGAVPWKEPEFSLRLSLDLPLRSGAPAGAGTQGSRAGSATAQALLRWRPFESNRAWFVQGAAFSYLHRDRQRSWDPDFTYAFGYDDGQLGHWAFIYANYTGTRWSPDGARGERRWNFDQGQWSAIYRFGLPEPLQPLLLAGDGDHATCHADGNYVPRFTQQSGGIASGKVSFALGCRYDRPEGWFAHFTGFAWPDTGQQQPWDPDYTYGFGWTAPGDPHAFTIQYANYSGNRWPGRARGLGEGQVRSGSINISWGATW</sequence>
<organism evidence="2 3">
    <name type="scientific">Ramlibacter algicola</name>
    <dbReference type="NCBI Taxonomy" id="2795217"/>
    <lineage>
        <taxon>Bacteria</taxon>
        <taxon>Pseudomonadati</taxon>
        <taxon>Pseudomonadota</taxon>
        <taxon>Betaproteobacteria</taxon>
        <taxon>Burkholderiales</taxon>
        <taxon>Comamonadaceae</taxon>
        <taxon>Ramlibacter</taxon>
    </lineage>
</organism>
<feature type="signal peptide" evidence="1">
    <location>
        <begin position="1"/>
        <end position="17"/>
    </location>
</feature>
<dbReference type="Proteomes" id="UP000617041">
    <property type="component" value="Unassembled WGS sequence"/>
</dbReference>
<evidence type="ECO:0000313" key="3">
    <source>
        <dbReference type="Proteomes" id="UP000617041"/>
    </source>
</evidence>
<name>A0A934UQQ0_9BURK</name>